<dbReference type="EMBL" id="LR796625">
    <property type="protein sequence ID" value="CAB4155220.1"/>
    <property type="molecule type" value="Genomic_DNA"/>
</dbReference>
<accession>A0A6J5N6N0</accession>
<dbReference type="EMBL" id="LR796859">
    <property type="protein sequence ID" value="CAB4171121.1"/>
    <property type="molecule type" value="Genomic_DNA"/>
</dbReference>
<dbReference type="EMBL" id="LR797270">
    <property type="protein sequence ID" value="CAB4197353.1"/>
    <property type="molecule type" value="Genomic_DNA"/>
</dbReference>
<proteinExistence type="predicted"/>
<evidence type="ECO:0000313" key="3">
    <source>
        <dbReference type="EMBL" id="CAB4197353.1"/>
    </source>
</evidence>
<sequence length="285" mass="32435">MRSLLKEMDDKFARYEQADTNYIEVAIRDAREALDIYADVARNYKDISLKGSNYYYSDNASELADLLATFDSQSIEIYDANINEDELDEQNVTGAIAGFNTPAAFAKPGKWKSKSIKYENVNEDTGPVSKTYKPGQYQTVEFDEEVQNDKFAFSLDDNIWWNKDMEYPSKDITNTPGTARKKDRDSGTKLKVEDVLEKKYEQLIEGYRSFATGDANMSPDRKVKNTIQEIAKKLHEIEKLVQYNSRLKTEAGIASSTYGPATTKALNKISERLIKISERVRSLGE</sequence>
<evidence type="ECO:0000313" key="1">
    <source>
        <dbReference type="EMBL" id="CAB4155220.1"/>
    </source>
</evidence>
<evidence type="ECO:0000313" key="2">
    <source>
        <dbReference type="EMBL" id="CAB4171121.1"/>
    </source>
</evidence>
<gene>
    <name evidence="3" type="ORF">UFOVP1307_7</name>
    <name evidence="1" type="ORF">UFOVP651_115</name>
    <name evidence="2" type="ORF">UFOVP902_194</name>
</gene>
<reference evidence="1" key="1">
    <citation type="submission" date="2020-04" db="EMBL/GenBank/DDBJ databases">
        <authorList>
            <person name="Chiriac C."/>
            <person name="Salcher M."/>
            <person name="Ghai R."/>
            <person name="Kavagutti S V."/>
        </authorList>
    </citation>
    <scope>NUCLEOTIDE SEQUENCE</scope>
</reference>
<name>A0A6J5N6N0_9CAUD</name>
<organism evidence="1">
    <name type="scientific">uncultured Caudovirales phage</name>
    <dbReference type="NCBI Taxonomy" id="2100421"/>
    <lineage>
        <taxon>Viruses</taxon>
        <taxon>Duplodnaviria</taxon>
        <taxon>Heunggongvirae</taxon>
        <taxon>Uroviricota</taxon>
        <taxon>Caudoviricetes</taxon>
        <taxon>Peduoviridae</taxon>
        <taxon>Maltschvirus</taxon>
        <taxon>Maltschvirus maltsch</taxon>
    </lineage>
</organism>
<protein>
    <submittedName>
        <fullName evidence="1">Uncharacterized protein</fullName>
    </submittedName>
</protein>